<evidence type="ECO:0000256" key="5">
    <source>
        <dbReference type="PROSITE-ProRule" id="PRU01248"/>
    </source>
</evidence>
<feature type="domain" description="Core-binding (CB)" evidence="7">
    <location>
        <begin position="100"/>
        <end position="182"/>
    </location>
</feature>
<evidence type="ECO:0000313" key="9">
    <source>
        <dbReference type="Proteomes" id="UP000284243"/>
    </source>
</evidence>
<evidence type="ECO:0000256" key="1">
    <source>
        <dbReference type="ARBA" id="ARBA00008857"/>
    </source>
</evidence>
<dbReference type="PANTHER" id="PTHR30349">
    <property type="entry name" value="PHAGE INTEGRASE-RELATED"/>
    <property type="match status" value="1"/>
</dbReference>
<dbReference type="GO" id="GO:0003677">
    <property type="term" value="F:DNA binding"/>
    <property type="evidence" value="ECO:0007669"/>
    <property type="project" value="UniProtKB-UniRule"/>
</dbReference>
<dbReference type="PANTHER" id="PTHR30349:SF64">
    <property type="entry name" value="PROPHAGE INTEGRASE INTD-RELATED"/>
    <property type="match status" value="1"/>
</dbReference>
<dbReference type="InterPro" id="IPR013762">
    <property type="entry name" value="Integrase-like_cat_sf"/>
</dbReference>
<name>A0A412TRJ5_9BACT</name>
<reference evidence="8 9" key="1">
    <citation type="submission" date="2018-08" db="EMBL/GenBank/DDBJ databases">
        <title>A genome reference for cultivated species of the human gut microbiota.</title>
        <authorList>
            <person name="Zou Y."/>
            <person name="Xue W."/>
            <person name="Luo G."/>
        </authorList>
    </citation>
    <scope>NUCLEOTIDE SEQUENCE [LARGE SCALE GENOMIC DNA]</scope>
    <source>
        <strain evidence="8 9">AF16-14</strain>
    </source>
</reference>
<keyword evidence="2" id="KW-0229">DNA integration</keyword>
<comment type="caution">
    <text evidence="8">The sequence shown here is derived from an EMBL/GenBank/DDBJ whole genome shotgun (WGS) entry which is preliminary data.</text>
</comment>
<proteinExistence type="inferred from homology"/>
<dbReference type="GO" id="GO:0006310">
    <property type="term" value="P:DNA recombination"/>
    <property type="evidence" value="ECO:0007669"/>
    <property type="project" value="UniProtKB-KW"/>
</dbReference>
<dbReference type="Pfam" id="PF13102">
    <property type="entry name" value="Phage_int_SAM_5"/>
    <property type="match status" value="1"/>
</dbReference>
<dbReference type="Proteomes" id="UP000284243">
    <property type="component" value="Unassembled WGS sequence"/>
</dbReference>
<dbReference type="SUPFAM" id="SSF56349">
    <property type="entry name" value="DNA breaking-rejoining enzymes"/>
    <property type="match status" value="1"/>
</dbReference>
<feature type="domain" description="Tyr recombinase" evidence="6">
    <location>
        <begin position="214"/>
        <end position="400"/>
    </location>
</feature>
<keyword evidence="4" id="KW-0233">DNA recombination</keyword>
<dbReference type="RefSeq" id="WP_118160280.1">
    <property type="nucleotide sequence ID" value="NZ_BAABYK010000001.1"/>
</dbReference>
<evidence type="ECO:0000256" key="2">
    <source>
        <dbReference type="ARBA" id="ARBA00022908"/>
    </source>
</evidence>
<dbReference type="GO" id="GO:0015074">
    <property type="term" value="P:DNA integration"/>
    <property type="evidence" value="ECO:0007669"/>
    <property type="project" value="UniProtKB-KW"/>
</dbReference>
<evidence type="ECO:0000256" key="4">
    <source>
        <dbReference type="ARBA" id="ARBA00023172"/>
    </source>
</evidence>
<dbReference type="PROSITE" id="PS51900">
    <property type="entry name" value="CB"/>
    <property type="match status" value="1"/>
</dbReference>
<gene>
    <name evidence="8" type="ORF">DWW57_08910</name>
</gene>
<dbReference type="InterPro" id="IPR044068">
    <property type="entry name" value="CB"/>
</dbReference>
<dbReference type="EMBL" id="QRYC01000010">
    <property type="protein sequence ID" value="RGU56369.1"/>
    <property type="molecule type" value="Genomic_DNA"/>
</dbReference>
<accession>A0A412TRJ5</accession>
<dbReference type="Pfam" id="PF00589">
    <property type="entry name" value="Phage_integrase"/>
    <property type="match status" value="1"/>
</dbReference>
<keyword evidence="3 5" id="KW-0238">DNA-binding</keyword>
<dbReference type="InterPro" id="IPR010998">
    <property type="entry name" value="Integrase_recombinase_N"/>
</dbReference>
<dbReference type="InterPro" id="IPR035386">
    <property type="entry name" value="Arm-DNA-bind_5"/>
</dbReference>
<evidence type="ECO:0000313" key="8">
    <source>
        <dbReference type="EMBL" id="RGU56369.1"/>
    </source>
</evidence>
<protein>
    <submittedName>
        <fullName evidence="8">Site-specific integrase</fullName>
    </submittedName>
</protein>
<dbReference type="InterPro" id="IPR002104">
    <property type="entry name" value="Integrase_catalytic"/>
</dbReference>
<sequence>MEISAICRRDRISKQNEVAIIIRLYHNGIVRKITSGLRIKVDYWDFDNNCLKNGIPNQEHLQYLLDKQIQEFKKRELEYKIQGKNYSIDDIIGIKKKPAMTVEEYFQKIINELSDLGRLNTRDKYKFTLSSLNKFRSTKISFTDMDFQFLKDYEMFLRKSGLADNSIATKFSTLKSVFNKALEEEIFVCNKNPFKKFKVGSLWTSTRKRAINKETISQLSRLDLSVVNACPKSYLELARDIFMFSYLTAGINFKDIAFLKYANIENNRIYYVRHKTKKMLTFNLLPEARKILDKYSKTDAEEDDYIFPILDKKIHVTEQQIFDRIQKVRGRINKSLGYISEAMNLKHHLTTYVARHSFATVLKRSGVNIGIISELMGHANLATTEIYLDGFEEKQVEQAMQHLV</sequence>
<evidence type="ECO:0000259" key="6">
    <source>
        <dbReference type="PROSITE" id="PS51898"/>
    </source>
</evidence>
<evidence type="ECO:0000256" key="3">
    <source>
        <dbReference type="ARBA" id="ARBA00023125"/>
    </source>
</evidence>
<dbReference type="InterPro" id="IPR025269">
    <property type="entry name" value="SAM-like_dom"/>
</dbReference>
<dbReference type="Gene3D" id="1.10.443.10">
    <property type="entry name" value="Intergrase catalytic core"/>
    <property type="match status" value="1"/>
</dbReference>
<dbReference type="InterPro" id="IPR050090">
    <property type="entry name" value="Tyrosine_recombinase_XerCD"/>
</dbReference>
<dbReference type="Pfam" id="PF17293">
    <property type="entry name" value="Arm-DNA-bind_5"/>
    <property type="match status" value="1"/>
</dbReference>
<dbReference type="InterPro" id="IPR011010">
    <property type="entry name" value="DNA_brk_join_enz"/>
</dbReference>
<comment type="similarity">
    <text evidence="1">Belongs to the 'phage' integrase family.</text>
</comment>
<dbReference type="Gene3D" id="1.10.150.130">
    <property type="match status" value="1"/>
</dbReference>
<dbReference type="CDD" id="cd01185">
    <property type="entry name" value="INTN1_C_like"/>
    <property type="match status" value="1"/>
</dbReference>
<evidence type="ECO:0000259" key="7">
    <source>
        <dbReference type="PROSITE" id="PS51900"/>
    </source>
</evidence>
<organism evidence="8 9">
    <name type="scientific">Odoribacter splanchnicus</name>
    <dbReference type="NCBI Taxonomy" id="28118"/>
    <lineage>
        <taxon>Bacteria</taxon>
        <taxon>Pseudomonadati</taxon>
        <taxon>Bacteroidota</taxon>
        <taxon>Bacteroidia</taxon>
        <taxon>Bacteroidales</taxon>
        <taxon>Odoribacteraceae</taxon>
        <taxon>Odoribacter</taxon>
    </lineage>
</organism>
<dbReference type="PROSITE" id="PS51898">
    <property type="entry name" value="TYR_RECOMBINASE"/>
    <property type="match status" value="1"/>
</dbReference>
<dbReference type="AlphaFoldDB" id="A0A412TRJ5"/>